<dbReference type="InterPro" id="IPR016039">
    <property type="entry name" value="Thiolase-like"/>
</dbReference>
<dbReference type="EMBL" id="CAJNOE010000270">
    <property type="protein sequence ID" value="CAF1107748.1"/>
    <property type="molecule type" value="Genomic_DNA"/>
</dbReference>
<dbReference type="SMART" id="SM00826">
    <property type="entry name" value="PKS_DH"/>
    <property type="match status" value="1"/>
</dbReference>
<dbReference type="InterPro" id="IPR016035">
    <property type="entry name" value="Acyl_Trfase/lysoPLipase"/>
</dbReference>
<dbReference type="SUPFAM" id="SSF52151">
    <property type="entry name" value="FabD/lysophospholipase-like"/>
    <property type="match status" value="1"/>
</dbReference>
<evidence type="ECO:0000256" key="3">
    <source>
        <dbReference type="PROSITE-ProRule" id="PRU01363"/>
    </source>
</evidence>
<comment type="caution">
    <text evidence="3">Lacks conserved residue(s) required for the propagation of feature annotation.</text>
</comment>
<organism evidence="6 7">
    <name type="scientific">Adineta steineri</name>
    <dbReference type="NCBI Taxonomy" id="433720"/>
    <lineage>
        <taxon>Eukaryota</taxon>
        <taxon>Metazoa</taxon>
        <taxon>Spiralia</taxon>
        <taxon>Gnathifera</taxon>
        <taxon>Rotifera</taxon>
        <taxon>Eurotatoria</taxon>
        <taxon>Bdelloidea</taxon>
        <taxon>Adinetida</taxon>
        <taxon>Adinetidae</taxon>
        <taxon>Adineta</taxon>
    </lineage>
</organism>
<dbReference type="PROSITE" id="PS52004">
    <property type="entry name" value="KS3_2"/>
    <property type="match status" value="1"/>
</dbReference>
<accession>A0A814PLQ7</accession>
<evidence type="ECO:0000256" key="2">
    <source>
        <dbReference type="ARBA" id="ARBA00022553"/>
    </source>
</evidence>
<dbReference type="SMART" id="SM00825">
    <property type="entry name" value="PKS_KS"/>
    <property type="match status" value="1"/>
</dbReference>
<dbReference type="Pfam" id="PF21089">
    <property type="entry name" value="PKS_DH_N"/>
    <property type="match status" value="1"/>
</dbReference>
<evidence type="ECO:0000313" key="6">
    <source>
        <dbReference type="EMBL" id="CAF1107748.1"/>
    </source>
</evidence>
<dbReference type="InterPro" id="IPR042104">
    <property type="entry name" value="PKS_dehydratase_sf"/>
</dbReference>
<dbReference type="PROSITE" id="PS52019">
    <property type="entry name" value="PKS_MFAS_DH"/>
    <property type="match status" value="1"/>
</dbReference>
<dbReference type="InterPro" id="IPR050091">
    <property type="entry name" value="PKS_NRPS_Biosynth_Enz"/>
</dbReference>
<dbReference type="Gene3D" id="3.40.366.10">
    <property type="entry name" value="Malonyl-Coenzyme A Acyl Carrier Protein, domain 2"/>
    <property type="match status" value="2"/>
</dbReference>
<dbReference type="PANTHER" id="PTHR43775:SF37">
    <property type="entry name" value="SI:DKEY-61P9.11"/>
    <property type="match status" value="1"/>
</dbReference>
<reference evidence="6" key="1">
    <citation type="submission" date="2021-02" db="EMBL/GenBank/DDBJ databases">
        <authorList>
            <person name="Nowell W R."/>
        </authorList>
    </citation>
    <scope>NUCLEOTIDE SEQUENCE</scope>
</reference>
<evidence type="ECO:0000313" key="7">
    <source>
        <dbReference type="Proteomes" id="UP000663860"/>
    </source>
</evidence>
<dbReference type="InterPro" id="IPR049900">
    <property type="entry name" value="PKS_mFAS_DH"/>
</dbReference>
<dbReference type="PANTHER" id="PTHR43775">
    <property type="entry name" value="FATTY ACID SYNTHASE"/>
    <property type="match status" value="1"/>
</dbReference>
<dbReference type="InterPro" id="IPR020841">
    <property type="entry name" value="PKS_Beta-ketoAc_synthase_dom"/>
</dbReference>
<dbReference type="SMART" id="SM00827">
    <property type="entry name" value="PKS_AT"/>
    <property type="match status" value="1"/>
</dbReference>
<feature type="domain" description="Ketosynthase family 3 (KS3)" evidence="4">
    <location>
        <begin position="1"/>
        <end position="260"/>
    </location>
</feature>
<comment type="caution">
    <text evidence="6">The sequence shown here is derived from an EMBL/GenBank/DDBJ whole genome shotgun (WGS) entry which is preliminary data.</text>
</comment>
<gene>
    <name evidence="6" type="ORF">IZO911_LOCUS23409</name>
</gene>
<dbReference type="InterPro" id="IPR001227">
    <property type="entry name" value="Ac_transferase_dom_sf"/>
</dbReference>
<protein>
    <recommendedName>
        <fullName evidence="8">Polyketide synthase</fullName>
    </recommendedName>
</protein>
<evidence type="ECO:0000256" key="1">
    <source>
        <dbReference type="ARBA" id="ARBA00022450"/>
    </source>
</evidence>
<feature type="region of interest" description="N-terminal hotdog fold" evidence="3">
    <location>
        <begin position="609"/>
        <end position="745"/>
    </location>
</feature>
<dbReference type="GO" id="GO:0006633">
    <property type="term" value="P:fatty acid biosynthetic process"/>
    <property type="evidence" value="ECO:0007669"/>
    <property type="project" value="TreeGrafter"/>
</dbReference>
<dbReference type="Gene3D" id="3.30.70.3290">
    <property type="match status" value="1"/>
</dbReference>
<dbReference type="InterPro" id="IPR049552">
    <property type="entry name" value="PKS_DH_N"/>
</dbReference>
<dbReference type="AlphaFoldDB" id="A0A814PLQ7"/>
<dbReference type="InterPro" id="IPR014031">
    <property type="entry name" value="Ketoacyl_synth_C"/>
</dbReference>
<keyword evidence="1" id="KW-0596">Phosphopantetheine</keyword>
<dbReference type="GO" id="GO:0004312">
    <property type="term" value="F:fatty acid synthase activity"/>
    <property type="evidence" value="ECO:0007669"/>
    <property type="project" value="TreeGrafter"/>
</dbReference>
<name>A0A814PLQ7_9BILA</name>
<dbReference type="Pfam" id="PF02801">
    <property type="entry name" value="Ketoacyl-synt_C"/>
    <property type="match status" value="1"/>
</dbReference>
<evidence type="ECO:0008006" key="8">
    <source>
        <dbReference type="Google" id="ProtNLM"/>
    </source>
</evidence>
<evidence type="ECO:0000259" key="4">
    <source>
        <dbReference type="PROSITE" id="PS52004"/>
    </source>
</evidence>
<dbReference type="InterPro" id="IPR020807">
    <property type="entry name" value="PKS_DH"/>
</dbReference>
<feature type="domain" description="PKS/mFAS DH" evidence="5">
    <location>
        <begin position="609"/>
        <end position="884"/>
    </location>
</feature>
<feature type="region of interest" description="C-terminal hotdog fold" evidence="3">
    <location>
        <begin position="755"/>
        <end position="884"/>
    </location>
</feature>
<dbReference type="Gene3D" id="3.40.47.10">
    <property type="match status" value="2"/>
</dbReference>
<dbReference type="Pfam" id="PF00698">
    <property type="entry name" value="Acyl_transf_1"/>
    <property type="match status" value="1"/>
</dbReference>
<dbReference type="Proteomes" id="UP000663860">
    <property type="component" value="Unassembled WGS sequence"/>
</dbReference>
<dbReference type="SUPFAM" id="SSF53901">
    <property type="entry name" value="Thiolase-like"/>
    <property type="match status" value="1"/>
</dbReference>
<keyword evidence="2" id="KW-0597">Phosphoprotein</keyword>
<dbReference type="Gene3D" id="3.10.129.110">
    <property type="entry name" value="Polyketide synthase dehydratase"/>
    <property type="match status" value="1"/>
</dbReference>
<proteinExistence type="predicted"/>
<evidence type="ECO:0000259" key="5">
    <source>
        <dbReference type="PROSITE" id="PS52019"/>
    </source>
</evidence>
<dbReference type="InterPro" id="IPR014043">
    <property type="entry name" value="Acyl_transferase_dom"/>
</dbReference>
<sequence length="992" mass="112993">MATINNNSTSLESIALIGIPCEFTGAIHSPNDLWHVLKESHDVDNAKASDRFHLESFTAHMLNIDNDGQLRQKLLRADVACLSSLEASHMAVQYLRTNEESFLQHSFIGAQSSDGRSRSFSVDANSYAKGDGLDLLLLKQLSDAERDGDPTEANCLDRFFNRSNLDSPLLLDLIKSNLGHTEGAADVASLIKVAMCMYHRGITANMQFTSLNPEIDAQKYYLHIVQNFIPFPSLPNNEKIAISVNSFETGGTTTHAIIVEYQPINKTSIENGHIDDGNHIKSKQYFIFIFSKEQINAFLTEQTSPGLSIISRPTKSLAQKICFVFSGQGPQWWAMGRQLYENEPLFNKWINLIDGEMTKINNGEWRLLEELIEKKNEQESRINDTNIGQPTLFAIQVASAAFLVSWNIYPSFIISHSAGDQAAAFVAGRLTLEETVRIEHLACIAVVNSPRRVTISDIRRFPIQDQKQIFNPICTQAKLYLSIIGEQMNDNKPVDSQMYEKTVRFYDAIAAIIKDEATNVFLEISPHPVLTTPIRECYELTNQQQSSPLILLALKRKEDEQITLFTSLAQLSVLSHVWQQYFHTRQILPMKNHAEYCDNFPSYKFHLNPCWYESKDSSIQRLANCMPAQPLLGIRQLNDQTNHKIQDAILFPAVAYLELATAACHQLLSSKEDDQQQPTLIFEDVNFIKALILNEHELMELLIQIIMPMREWYIIFCNQDNLNKYSLNKFTLHAQGKIEIDSKQQKSLTIPDRWTTQDIRSAYAHLSTRAYQYGSSFQKTMKTLRGTSTTIISQLSNDNNNCSSYYLLHPYLVLVPGVETIFLPVRIQKFIYSSKTKKKTNQSTNVEIFPMDIKIEEPIFTSEGAVIQQNQGVHSDRWSIEKTIYDKLNLTTDLSSTDHKPYLDTIIKDYCIKKVWIDSPIIKYISYFLPSSNQILNNQLNSISNHDLIESIEPFNELAAYYAQMAIKDLDLNQQHHRLLNACRSLASILHE</sequence>